<feature type="domain" description="Iron-binding zinc finger CDGSH type" evidence="6">
    <location>
        <begin position="67"/>
        <end position="104"/>
    </location>
</feature>
<dbReference type="OMA" id="DVWFCNC"/>
<dbReference type="Gene3D" id="3.40.5.90">
    <property type="entry name" value="CDGSH iron-sulfur domain, mitoNEET-type"/>
    <property type="match status" value="2"/>
</dbReference>
<dbReference type="Pfam" id="PF09360">
    <property type="entry name" value="zf-CDGSH"/>
    <property type="match status" value="2"/>
</dbReference>
<evidence type="ECO:0000256" key="4">
    <source>
        <dbReference type="ARBA" id="ARBA00023014"/>
    </source>
</evidence>
<name>A0A553ND36_TIGCA</name>
<evidence type="ECO:0000256" key="1">
    <source>
        <dbReference type="ARBA" id="ARBA00022714"/>
    </source>
</evidence>
<keyword evidence="4" id="KW-0411">Iron-sulfur</keyword>
<proteinExistence type="predicted"/>
<dbReference type="InterPro" id="IPR042216">
    <property type="entry name" value="MitoNEET_CISD"/>
</dbReference>
<evidence type="ECO:0000259" key="6">
    <source>
        <dbReference type="SMART" id="SM00704"/>
    </source>
</evidence>
<keyword evidence="1" id="KW-0001">2Fe-2S</keyword>
<gene>
    <name evidence="7" type="ORF">TCAL_00859</name>
</gene>
<dbReference type="GO" id="GO:0046872">
    <property type="term" value="F:metal ion binding"/>
    <property type="evidence" value="ECO:0007669"/>
    <property type="project" value="UniProtKB-KW"/>
</dbReference>
<accession>A0A553ND36</accession>
<dbReference type="Proteomes" id="UP000318571">
    <property type="component" value="Chromosome 10"/>
</dbReference>
<dbReference type="STRING" id="6832.A0A553ND36"/>
<evidence type="ECO:0000256" key="5">
    <source>
        <dbReference type="ARBA" id="ARBA00034078"/>
    </source>
</evidence>
<keyword evidence="3" id="KW-0408">Iron</keyword>
<dbReference type="OrthoDB" id="15717at2759"/>
<dbReference type="EMBL" id="VCGU01000458">
    <property type="protein sequence ID" value="TRY63361.1"/>
    <property type="molecule type" value="Genomic_DNA"/>
</dbReference>
<comment type="cofactor">
    <cofactor evidence="5">
        <name>[2Fe-2S] cluster</name>
        <dbReference type="ChEBI" id="CHEBI:190135"/>
    </cofactor>
</comment>
<dbReference type="GO" id="GO:0051537">
    <property type="term" value="F:2 iron, 2 sulfur cluster binding"/>
    <property type="evidence" value="ECO:0007669"/>
    <property type="project" value="UniProtKB-KW"/>
</dbReference>
<evidence type="ECO:0000313" key="7">
    <source>
        <dbReference type="EMBL" id="TRY63361.1"/>
    </source>
</evidence>
<keyword evidence="2" id="KW-0479">Metal-binding</keyword>
<sequence length="162" mass="18627">MFQWVQVAQPALRLVGVIPRSLSLSAPSSAKRWTKKTRIPFEDQFHNPVNEVYGHRIPPDKGHVYDNKPFKVAVQKHRVYTWCGCGLSHSQPFCDDSHRNRYIQGMVQGGPVKYVATEDKDVWFCNCKQTAHRPFCDGSHRAQEIQEAHLEGKVLIFNPKRS</sequence>
<dbReference type="PANTHER" id="PTHR46491">
    <property type="entry name" value="CDGSH IRON SULFUR DOMAIN PROTEIN HOMOLOG"/>
    <property type="match status" value="1"/>
</dbReference>
<evidence type="ECO:0000256" key="2">
    <source>
        <dbReference type="ARBA" id="ARBA00022723"/>
    </source>
</evidence>
<keyword evidence="8" id="KW-1185">Reference proteome</keyword>
<organism evidence="7 8">
    <name type="scientific">Tigriopus californicus</name>
    <name type="common">Marine copepod</name>
    <dbReference type="NCBI Taxonomy" id="6832"/>
    <lineage>
        <taxon>Eukaryota</taxon>
        <taxon>Metazoa</taxon>
        <taxon>Ecdysozoa</taxon>
        <taxon>Arthropoda</taxon>
        <taxon>Crustacea</taxon>
        <taxon>Multicrustacea</taxon>
        <taxon>Hexanauplia</taxon>
        <taxon>Copepoda</taxon>
        <taxon>Harpacticoida</taxon>
        <taxon>Harpacticidae</taxon>
        <taxon>Tigriopus</taxon>
    </lineage>
</organism>
<dbReference type="InterPro" id="IPR018967">
    <property type="entry name" value="FeS-contain_CDGSH-typ"/>
</dbReference>
<comment type="caution">
    <text evidence="7">The sequence shown here is derived from an EMBL/GenBank/DDBJ whole genome shotgun (WGS) entry which is preliminary data.</text>
</comment>
<evidence type="ECO:0000313" key="8">
    <source>
        <dbReference type="Proteomes" id="UP000318571"/>
    </source>
</evidence>
<reference evidence="7 8" key="1">
    <citation type="journal article" date="2018" name="Nat. Ecol. Evol.">
        <title>Genomic signatures of mitonuclear coevolution across populations of Tigriopus californicus.</title>
        <authorList>
            <person name="Barreto F.S."/>
            <person name="Watson E.T."/>
            <person name="Lima T.G."/>
            <person name="Willett C.S."/>
            <person name="Edmands S."/>
            <person name="Li W."/>
            <person name="Burton R.S."/>
        </authorList>
    </citation>
    <scope>NUCLEOTIDE SEQUENCE [LARGE SCALE GENOMIC DNA]</scope>
    <source>
        <strain evidence="7 8">San Diego</strain>
    </source>
</reference>
<dbReference type="SMART" id="SM00704">
    <property type="entry name" value="ZnF_CDGSH"/>
    <property type="match status" value="2"/>
</dbReference>
<dbReference type="PANTHER" id="PTHR46491:SF3">
    <property type="entry name" value="CDGSH IRON-SULFUR DOMAIN-CONTAINING PROTEIN 3, MITOCHONDRIAL"/>
    <property type="match status" value="1"/>
</dbReference>
<dbReference type="AlphaFoldDB" id="A0A553ND36"/>
<protein>
    <recommendedName>
        <fullName evidence="6">Iron-binding zinc finger CDGSH type domain-containing protein</fullName>
    </recommendedName>
</protein>
<dbReference type="InterPro" id="IPR052950">
    <property type="entry name" value="CISD"/>
</dbReference>
<dbReference type="GO" id="GO:0005739">
    <property type="term" value="C:mitochondrion"/>
    <property type="evidence" value="ECO:0007669"/>
    <property type="project" value="TreeGrafter"/>
</dbReference>
<feature type="domain" description="Iron-binding zinc finger CDGSH type" evidence="6">
    <location>
        <begin position="109"/>
        <end position="146"/>
    </location>
</feature>
<evidence type="ECO:0000256" key="3">
    <source>
        <dbReference type="ARBA" id="ARBA00023004"/>
    </source>
</evidence>